<comment type="catalytic activity">
    <reaction evidence="8">
        <text>N-acetylputrescine + O2 + H2O = 4-acetamidobutanal + H2O2 + NH4(+)</text>
        <dbReference type="Rhea" id="RHEA:70283"/>
        <dbReference type="ChEBI" id="CHEBI:7386"/>
        <dbReference type="ChEBI" id="CHEBI:15377"/>
        <dbReference type="ChEBI" id="CHEBI:15379"/>
        <dbReference type="ChEBI" id="CHEBI:16240"/>
        <dbReference type="ChEBI" id="CHEBI:28938"/>
        <dbReference type="ChEBI" id="CHEBI:58263"/>
    </reaction>
    <physiologicalReaction direction="left-to-right" evidence="8">
        <dbReference type="Rhea" id="RHEA:70284"/>
    </physiologicalReaction>
</comment>
<dbReference type="InterPro" id="IPR036188">
    <property type="entry name" value="FAD/NAD-bd_sf"/>
</dbReference>
<dbReference type="AlphaFoldDB" id="A0A815U2D9"/>
<evidence type="ECO:0000256" key="4">
    <source>
        <dbReference type="ARBA" id="ARBA00023002"/>
    </source>
</evidence>
<dbReference type="SUPFAM" id="SSF51905">
    <property type="entry name" value="FAD/NAD(P)-binding domain"/>
    <property type="match status" value="1"/>
</dbReference>
<evidence type="ECO:0000256" key="1">
    <source>
        <dbReference type="ARBA" id="ARBA00001974"/>
    </source>
</evidence>
<keyword evidence="10" id="KW-0812">Transmembrane</keyword>
<dbReference type="PANTHER" id="PTHR43563">
    <property type="entry name" value="AMINE OXIDASE"/>
    <property type="match status" value="1"/>
</dbReference>
<dbReference type="SUPFAM" id="SSF54373">
    <property type="entry name" value="FAD-linked reductases, C-terminal domain"/>
    <property type="match status" value="1"/>
</dbReference>
<evidence type="ECO:0000313" key="13">
    <source>
        <dbReference type="Proteomes" id="UP000663891"/>
    </source>
</evidence>
<keyword evidence="10" id="KW-0472">Membrane</keyword>
<evidence type="ECO:0000256" key="3">
    <source>
        <dbReference type="ARBA" id="ARBA00005995"/>
    </source>
</evidence>
<dbReference type="PANTHER" id="PTHR43563:SF1">
    <property type="entry name" value="AMINE OXIDASE [FLAVIN-CONTAINING] B"/>
    <property type="match status" value="1"/>
</dbReference>
<keyword evidence="10" id="KW-0274">FAD</keyword>
<dbReference type="InterPro" id="IPR001613">
    <property type="entry name" value="Flavin_amine_oxidase"/>
</dbReference>
<reference evidence="12" key="1">
    <citation type="submission" date="2021-02" db="EMBL/GenBank/DDBJ databases">
        <authorList>
            <person name="Nowell W R."/>
        </authorList>
    </citation>
    <scope>NUCLEOTIDE SEQUENCE</scope>
</reference>
<feature type="domain" description="Amine oxidase" evidence="11">
    <location>
        <begin position="1"/>
        <end position="164"/>
    </location>
</feature>
<dbReference type="EMBL" id="CAJNON010002548">
    <property type="protein sequence ID" value="CAF1512753.1"/>
    <property type="molecule type" value="Genomic_DNA"/>
</dbReference>
<keyword evidence="10" id="KW-0285">Flavoprotein</keyword>
<keyword evidence="4 10" id="KW-0560">Oxidoreductase</keyword>
<protein>
    <recommendedName>
        <fullName evidence="10">Amine oxidase</fullName>
        <ecNumber evidence="10">1.4.3.-</ecNumber>
    </recommendedName>
</protein>
<dbReference type="GO" id="GO:0005741">
    <property type="term" value="C:mitochondrial outer membrane"/>
    <property type="evidence" value="ECO:0007669"/>
    <property type="project" value="UniProtKB-SubCell"/>
</dbReference>
<proteinExistence type="inferred from homology"/>
<dbReference type="Proteomes" id="UP000663891">
    <property type="component" value="Unassembled WGS sequence"/>
</dbReference>
<feature type="transmembrane region" description="Helical" evidence="10">
    <location>
        <begin position="217"/>
        <end position="237"/>
    </location>
</feature>
<dbReference type="InterPro" id="IPR050703">
    <property type="entry name" value="Flavin_MAO"/>
</dbReference>
<evidence type="ECO:0000256" key="5">
    <source>
        <dbReference type="ARBA" id="ARBA00045409"/>
    </source>
</evidence>
<keyword evidence="10" id="KW-1133">Transmembrane helix</keyword>
<dbReference type="Gene3D" id="3.90.660.10">
    <property type="match status" value="1"/>
</dbReference>
<evidence type="ECO:0000259" key="11">
    <source>
        <dbReference type="Pfam" id="PF01593"/>
    </source>
</evidence>
<accession>A0A815U2D9</accession>
<evidence type="ECO:0000256" key="8">
    <source>
        <dbReference type="ARBA" id="ARBA00049430"/>
    </source>
</evidence>
<sequence>MGSIIKTITVFERPFWKENGFSGTIVGTSRETNPIIYAYDDSSPENSFYAIMGAILADSSRLWRKKTRDERKQAVCQQYARAFQCDAMLTTCREYIELDWSTEKFSGGCYGDIMPKELLTSLREELRAPCNNQIFFAGTELATRWTGYMDGAVQAGERAAFEIITKYWESKKNQEKLELLWIEEEPVHAKEDCRPSKDDKLIYGPSRLQMMLPRASTVIWILKATLVFGIGCVAFSIKYLSNRST</sequence>
<comment type="similarity">
    <text evidence="3 10">Belongs to the flavin monoamine oxidase family.</text>
</comment>
<comment type="catalytic activity">
    <reaction evidence="6">
        <text>a secondary aliphatic amine + O2 + H2O = a primary amine + an aldehyde + H2O2</text>
        <dbReference type="Rhea" id="RHEA:26414"/>
        <dbReference type="ChEBI" id="CHEBI:15377"/>
        <dbReference type="ChEBI" id="CHEBI:15379"/>
        <dbReference type="ChEBI" id="CHEBI:16240"/>
        <dbReference type="ChEBI" id="CHEBI:17478"/>
        <dbReference type="ChEBI" id="CHEBI:58855"/>
        <dbReference type="ChEBI" id="CHEBI:65296"/>
        <dbReference type="EC" id="1.4.3.4"/>
    </reaction>
</comment>
<evidence type="ECO:0000256" key="2">
    <source>
        <dbReference type="ARBA" id="ARBA00004362"/>
    </source>
</evidence>
<organism evidence="12 13">
    <name type="scientific">Adineta steineri</name>
    <dbReference type="NCBI Taxonomy" id="433720"/>
    <lineage>
        <taxon>Eukaryota</taxon>
        <taxon>Metazoa</taxon>
        <taxon>Spiralia</taxon>
        <taxon>Gnathifera</taxon>
        <taxon>Rotifera</taxon>
        <taxon>Eurotatoria</taxon>
        <taxon>Bdelloidea</taxon>
        <taxon>Adinetida</taxon>
        <taxon>Adinetidae</taxon>
        <taxon>Adineta</taxon>
    </lineage>
</organism>
<comment type="subcellular location">
    <subcellularLocation>
        <location evidence="2">Mitochondrion outer membrane</location>
        <topology evidence="2">Single-pass type IV membrane protein</topology>
        <orientation evidence="2">Cytoplasmic side</orientation>
    </subcellularLocation>
</comment>
<comment type="cofactor">
    <cofactor evidence="1 10">
        <name>FAD</name>
        <dbReference type="ChEBI" id="CHEBI:57692"/>
    </cofactor>
</comment>
<dbReference type="EC" id="1.4.3.-" evidence="10"/>
<dbReference type="GO" id="GO:0008131">
    <property type="term" value="F:primary methylamine oxidase activity"/>
    <property type="evidence" value="ECO:0007669"/>
    <property type="project" value="UniProtKB-ARBA"/>
</dbReference>
<comment type="catalytic activity">
    <reaction evidence="7">
        <text>benzylamine + O2 + H2O = benzaldehyde + H2O2 + NH4(+)</text>
        <dbReference type="Rhea" id="RHEA:59424"/>
        <dbReference type="ChEBI" id="CHEBI:15377"/>
        <dbReference type="ChEBI" id="CHEBI:15379"/>
        <dbReference type="ChEBI" id="CHEBI:16240"/>
        <dbReference type="ChEBI" id="CHEBI:17169"/>
        <dbReference type="ChEBI" id="CHEBI:28938"/>
        <dbReference type="ChEBI" id="CHEBI:225238"/>
    </reaction>
    <physiologicalReaction direction="left-to-right" evidence="7">
        <dbReference type="Rhea" id="RHEA:59425"/>
    </physiologicalReaction>
</comment>
<evidence type="ECO:0000313" key="12">
    <source>
        <dbReference type="EMBL" id="CAF1512753.1"/>
    </source>
</evidence>
<evidence type="ECO:0000256" key="10">
    <source>
        <dbReference type="RuleBase" id="RU362067"/>
    </source>
</evidence>
<feature type="binding site" evidence="9">
    <location>
        <position position="140"/>
    </location>
    <ligand>
        <name>FAD</name>
        <dbReference type="ChEBI" id="CHEBI:57692"/>
    </ligand>
</feature>
<dbReference type="Gene3D" id="3.50.50.60">
    <property type="entry name" value="FAD/NAD(P)-binding domain"/>
    <property type="match status" value="1"/>
</dbReference>
<evidence type="ECO:0000256" key="9">
    <source>
        <dbReference type="PIRSR" id="PIRSR601613-1"/>
    </source>
</evidence>
<evidence type="ECO:0000256" key="7">
    <source>
        <dbReference type="ARBA" id="ARBA00049354"/>
    </source>
</evidence>
<dbReference type="OrthoDB" id="7777654at2759"/>
<dbReference type="Pfam" id="PF01593">
    <property type="entry name" value="Amino_oxidase"/>
    <property type="match status" value="1"/>
</dbReference>
<dbReference type="GO" id="GO:0097621">
    <property type="term" value="F:monoamine oxidase activity"/>
    <property type="evidence" value="ECO:0007669"/>
    <property type="project" value="UniProtKB-EC"/>
</dbReference>
<gene>
    <name evidence="12" type="ORF">VCS650_LOCUS42862</name>
</gene>
<comment type="caution">
    <text evidence="12">The sequence shown here is derived from an EMBL/GenBank/DDBJ whole genome shotgun (WGS) entry which is preliminary data.</text>
</comment>
<comment type="function">
    <text evidence="5">Catalyzes the oxidative deamination of primary and some secondary amines such as neurotransmitters, and exogenous amines including the tertiary amine, neurotoxin 1-methyl-4-phenyl-1,2,3,6-tetrahydropyridine (MPTP), with concomitant reduction of oxygen to hydrogen peroxide and participates in the metabolism of neuroactive and vasoactive amines in the central nervous system and peripheral tissues. Preferentially degrades benzylamine and phenylethylamine.</text>
</comment>
<dbReference type="InterPro" id="IPR002937">
    <property type="entry name" value="Amino_oxidase"/>
</dbReference>
<dbReference type="PRINTS" id="PR00757">
    <property type="entry name" value="AMINEOXDASEF"/>
</dbReference>
<evidence type="ECO:0000256" key="6">
    <source>
        <dbReference type="ARBA" id="ARBA00048448"/>
    </source>
</evidence>
<name>A0A815U2D9_9BILA</name>